<evidence type="ECO:0000259" key="6">
    <source>
        <dbReference type="Pfam" id="PF02900"/>
    </source>
</evidence>
<comment type="caution">
    <text evidence="7">The sequence shown here is derived from an EMBL/GenBank/DDBJ whole genome shotgun (WGS) entry which is preliminary data.</text>
</comment>
<evidence type="ECO:0000313" key="7">
    <source>
        <dbReference type="EMBL" id="GAN59720.1"/>
    </source>
</evidence>
<dbReference type="AlphaFoldDB" id="A0A0D6N1W3"/>
<dbReference type="InterPro" id="IPR014436">
    <property type="entry name" value="Extradiol_dOase_DODA"/>
</dbReference>
<name>A0A0D6N1W3_9PROT</name>
<reference evidence="8 10" key="2">
    <citation type="submission" date="2019-07" db="EMBL/GenBank/DDBJ databases">
        <title>Whole genome shotgun sequence of Acetobacter cibinongensis NBRC 16605.</title>
        <authorList>
            <person name="Hosoyama A."/>
            <person name="Uohara A."/>
            <person name="Ohji S."/>
            <person name="Ichikawa N."/>
        </authorList>
    </citation>
    <scope>NUCLEOTIDE SEQUENCE [LARGE SCALE GENOMIC DNA]</scope>
    <source>
        <strain evidence="8 10">NBRC 16605</strain>
    </source>
</reference>
<dbReference type="Proteomes" id="UP000032671">
    <property type="component" value="Unassembled WGS sequence"/>
</dbReference>
<keyword evidence="10" id="KW-1185">Reference proteome</keyword>
<dbReference type="GO" id="GO:0008198">
    <property type="term" value="F:ferrous iron binding"/>
    <property type="evidence" value="ECO:0007669"/>
    <property type="project" value="InterPro"/>
</dbReference>
<dbReference type="CDD" id="cd07363">
    <property type="entry name" value="45_DOPA_Dioxygenase"/>
    <property type="match status" value="1"/>
</dbReference>
<dbReference type="InterPro" id="IPR004183">
    <property type="entry name" value="Xdiol_dOase_suB"/>
</dbReference>
<dbReference type="Pfam" id="PF02900">
    <property type="entry name" value="LigB"/>
    <property type="match status" value="1"/>
</dbReference>
<dbReference type="STRING" id="1231339.Abci_007_123"/>
<protein>
    <submittedName>
        <fullName evidence="7 8">Dioxygenase</fullName>
    </submittedName>
</protein>
<evidence type="ECO:0000256" key="3">
    <source>
        <dbReference type="ARBA" id="ARBA00022723"/>
    </source>
</evidence>
<keyword evidence="7" id="KW-0223">Dioxygenase</keyword>
<dbReference type="EMBL" id="BJVU01000007">
    <property type="protein sequence ID" value="GEL59243.1"/>
    <property type="molecule type" value="Genomic_DNA"/>
</dbReference>
<comment type="similarity">
    <text evidence="2">Belongs to the DODA-type extradiol aromatic ring-opening dioxygenase family.</text>
</comment>
<accession>A0A6N3SRZ9</accession>
<dbReference type="EMBL" id="BAMV01000007">
    <property type="protein sequence ID" value="GAN59720.1"/>
    <property type="molecule type" value="Genomic_DNA"/>
</dbReference>
<proteinExistence type="inferred from homology"/>
<evidence type="ECO:0000256" key="1">
    <source>
        <dbReference type="ARBA" id="ARBA00001947"/>
    </source>
</evidence>
<accession>A0A0D6N1W3</accession>
<reference evidence="7 9" key="1">
    <citation type="submission" date="2012-11" db="EMBL/GenBank/DDBJ databases">
        <title>Whole genome sequence of Acetobacter cibinongensis 4H-1.</title>
        <authorList>
            <person name="Azuma Y."/>
            <person name="Higashiura N."/>
            <person name="Hirakawa H."/>
            <person name="Matsushita K."/>
        </authorList>
    </citation>
    <scope>NUCLEOTIDE SEQUENCE [LARGE SCALE GENOMIC DNA]</scope>
    <source>
        <strain evidence="7 9">4H-1</strain>
    </source>
</reference>
<dbReference type="RefSeq" id="WP_048837796.1">
    <property type="nucleotide sequence ID" value="NZ_BAMV01000007.1"/>
</dbReference>
<dbReference type="GO" id="GO:0016702">
    <property type="term" value="F:oxidoreductase activity, acting on single donors with incorporation of molecular oxygen, incorporation of two atoms of oxygen"/>
    <property type="evidence" value="ECO:0007669"/>
    <property type="project" value="UniProtKB-ARBA"/>
</dbReference>
<evidence type="ECO:0000313" key="10">
    <source>
        <dbReference type="Proteomes" id="UP000321891"/>
    </source>
</evidence>
<dbReference type="PANTHER" id="PTHR30096">
    <property type="entry name" value="4,5-DOPA DIOXYGENASE EXTRADIOL-LIKE PROTEIN"/>
    <property type="match status" value="1"/>
</dbReference>
<evidence type="ECO:0000313" key="9">
    <source>
        <dbReference type="Proteomes" id="UP000032671"/>
    </source>
</evidence>
<dbReference type="SUPFAM" id="SSF53213">
    <property type="entry name" value="LigB-like"/>
    <property type="match status" value="1"/>
</dbReference>
<comment type="cofactor">
    <cofactor evidence="1">
        <name>Zn(2+)</name>
        <dbReference type="ChEBI" id="CHEBI:29105"/>
    </cofactor>
</comment>
<dbReference type="PANTHER" id="PTHR30096:SF0">
    <property type="entry name" value="4,5-DOPA DIOXYGENASE EXTRADIOL-LIKE PROTEIN"/>
    <property type="match status" value="1"/>
</dbReference>
<dbReference type="Gene3D" id="3.40.830.10">
    <property type="entry name" value="LigB-like"/>
    <property type="match status" value="1"/>
</dbReference>
<organism evidence="7 9">
    <name type="scientific">Acetobacter cibinongensis</name>
    <dbReference type="NCBI Taxonomy" id="146475"/>
    <lineage>
        <taxon>Bacteria</taxon>
        <taxon>Pseudomonadati</taxon>
        <taxon>Pseudomonadota</taxon>
        <taxon>Alphaproteobacteria</taxon>
        <taxon>Acetobacterales</taxon>
        <taxon>Acetobacteraceae</taxon>
        <taxon>Acetobacter</taxon>
    </lineage>
</organism>
<gene>
    <name evidence="7" type="ORF">Abci_007_123</name>
    <name evidence="8" type="ORF">ACI01nite_18450</name>
</gene>
<evidence type="ECO:0000256" key="5">
    <source>
        <dbReference type="ARBA" id="ARBA00023002"/>
    </source>
</evidence>
<dbReference type="Proteomes" id="UP000321891">
    <property type="component" value="Unassembled WGS sequence"/>
</dbReference>
<keyword evidence="4" id="KW-0862">Zinc</keyword>
<evidence type="ECO:0000256" key="4">
    <source>
        <dbReference type="ARBA" id="ARBA00022833"/>
    </source>
</evidence>
<evidence type="ECO:0000256" key="2">
    <source>
        <dbReference type="ARBA" id="ARBA00007581"/>
    </source>
</evidence>
<feature type="domain" description="Extradiol ring-cleavage dioxygenase class III enzyme subunit B" evidence="6">
    <location>
        <begin position="38"/>
        <end position="254"/>
    </location>
</feature>
<dbReference type="GO" id="GO:0008270">
    <property type="term" value="F:zinc ion binding"/>
    <property type="evidence" value="ECO:0007669"/>
    <property type="project" value="InterPro"/>
</dbReference>
<sequence length="291" mass="31267">MAAHTSHPVTGRQPVLFVPHGGGPCFFMDWPMTWDAMEAYLRNLRHCLPQTPDAILVVSGHWESAVPTLTAAKAPGLIYDYSGFPPHTYQLRYPAPGSPALAQQTADLLTQAGIPSATDPARGLDHGVFIPLMVAFEEATIPVVELSLQHTLDPALHIRIGQTLAPLRDQNVLILGTGMSYHNLRHFMTADPTTNDAARAFDTWLLHAACLPEAERNQSLTQWQAAPAAKLCHPREEHLLPLMVVAGAAGADQGQRTYADTVNGKALSGFGFGLSPSPTAPMAQPRAVSPA</sequence>
<evidence type="ECO:0000313" key="8">
    <source>
        <dbReference type="EMBL" id="GEL59243.1"/>
    </source>
</evidence>
<keyword evidence="3" id="KW-0479">Metal-binding</keyword>
<keyword evidence="5" id="KW-0560">Oxidoreductase</keyword>
<dbReference type="PIRSF" id="PIRSF006157">
    <property type="entry name" value="Doxgns_DODA"/>
    <property type="match status" value="1"/>
</dbReference>